<dbReference type="Pfam" id="PF00083">
    <property type="entry name" value="Sugar_tr"/>
    <property type="match status" value="1"/>
</dbReference>
<evidence type="ECO:0000256" key="8">
    <source>
        <dbReference type="SAM" id="Phobius"/>
    </source>
</evidence>
<evidence type="ECO:0000256" key="5">
    <source>
        <dbReference type="ARBA" id="ARBA00022989"/>
    </source>
</evidence>
<dbReference type="InterPro" id="IPR020846">
    <property type="entry name" value="MFS_dom"/>
</dbReference>
<dbReference type="GO" id="GO:0016020">
    <property type="term" value="C:membrane"/>
    <property type="evidence" value="ECO:0007669"/>
    <property type="project" value="UniProtKB-SubCell"/>
</dbReference>
<dbReference type="OrthoDB" id="6133115at2759"/>
<feature type="transmembrane region" description="Helical" evidence="8">
    <location>
        <begin position="169"/>
        <end position="188"/>
    </location>
</feature>
<comment type="caution">
    <text evidence="10">The sequence shown here is derived from an EMBL/GenBank/DDBJ whole genome shotgun (WGS) entry which is preliminary data.</text>
</comment>
<dbReference type="Proteomes" id="UP000799444">
    <property type="component" value="Unassembled WGS sequence"/>
</dbReference>
<reference evidence="10" key="1">
    <citation type="journal article" date="2020" name="Stud. Mycol.">
        <title>101 Dothideomycetes genomes: a test case for predicting lifestyles and emergence of pathogens.</title>
        <authorList>
            <person name="Haridas S."/>
            <person name="Albert R."/>
            <person name="Binder M."/>
            <person name="Bloem J."/>
            <person name="Labutti K."/>
            <person name="Salamov A."/>
            <person name="Andreopoulos B."/>
            <person name="Baker S."/>
            <person name="Barry K."/>
            <person name="Bills G."/>
            <person name="Bluhm B."/>
            <person name="Cannon C."/>
            <person name="Castanera R."/>
            <person name="Culley D."/>
            <person name="Daum C."/>
            <person name="Ezra D."/>
            <person name="Gonzalez J."/>
            <person name="Henrissat B."/>
            <person name="Kuo A."/>
            <person name="Liang C."/>
            <person name="Lipzen A."/>
            <person name="Lutzoni F."/>
            <person name="Magnuson J."/>
            <person name="Mondo S."/>
            <person name="Nolan M."/>
            <person name="Ohm R."/>
            <person name="Pangilinan J."/>
            <person name="Park H.-J."/>
            <person name="Ramirez L."/>
            <person name="Alfaro M."/>
            <person name="Sun H."/>
            <person name="Tritt A."/>
            <person name="Yoshinaga Y."/>
            <person name="Zwiers L.-H."/>
            <person name="Turgeon B."/>
            <person name="Goodwin S."/>
            <person name="Spatafora J."/>
            <person name="Crous P."/>
            <person name="Grigoriev I."/>
        </authorList>
    </citation>
    <scope>NUCLEOTIDE SEQUENCE</scope>
    <source>
        <strain evidence="10">CBS 125425</strain>
    </source>
</reference>
<evidence type="ECO:0000313" key="11">
    <source>
        <dbReference type="Proteomes" id="UP000799444"/>
    </source>
</evidence>
<evidence type="ECO:0000313" key="10">
    <source>
        <dbReference type="EMBL" id="KAF2731018.1"/>
    </source>
</evidence>
<dbReference type="EMBL" id="ML996204">
    <property type="protein sequence ID" value="KAF2731018.1"/>
    <property type="molecule type" value="Genomic_DNA"/>
</dbReference>
<evidence type="ECO:0000256" key="7">
    <source>
        <dbReference type="RuleBase" id="RU003346"/>
    </source>
</evidence>
<gene>
    <name evidence="10" type="ORF">EJ04DRAFT_536882</name>
</gene>
<dbReference type="PROSITE" id="PS00216">
    <property type="entry name" value="SUGAR_TRANSPORT_1"/>
    <property type="match status" value="1"/>
</dbReference>
<keyword evidence="6 8" id="KW-0472">Membrane</keyword>
<dbReference type="GO" id="GO:0005351">
    <property type="term" value="F:carbohydrate:proton symporter activity"/>
    <property type="evidence" value="ECO:0007669"/>
    <property type="project" value="TreeGrafter"/>
</dbReference>
<evidence type="ECO:0000256" key="3">
    <source>
        <dbReference type="ARBA" id="ARBA00022448"/>
    </source>
</evidence>
<evidence type="ECO:0000259" key="9">
    <source>
        <dbReference type="PROSITE" id="PS50850"/>
    </source>
</evidence>
<feature type="domain" description="Major facilitator superfamily (MFS) profile" evidence="9">
    <location>
        <begin position="29"/>
        <end position="481"/>
    </location>
</feature>
<dbReference type="SUPFAM" id="SSF103473">
    <property type="entry name" value="MFS general substrate transporter"/>
    <property type="match status" value="1"/>
</dbReference>
<evidence type="ECO:0000256" key="4">
    <source>
        <dbReference type="ARBA" id="ARBA00022692"/>
    </source>
</evidence>
<dbReference type="PANTHER" id="PTHR48022">
    <property type="entry name" value="PLASTIDIC GLUCOSE TRANSPORTER 4"/>
    <property type="match status" value="1"/>
</dbReference>
<name>A0A9P4QTE0_9PLEO</name>
<keyword evidence="11" id="KW-1185">Reference proteome</keyword>
<dbReference type="PANTHER" id="PTHR48022:SF26">
    <property type="entry name" value="MAJOR FACILITATOR SUPERFAMILY (MFS) PROFILE DOMAIN-CONTAINING PROTEIN-RELATED"/>
    <property type="match status" value="1"/>
</dbReference>
<dbReference type="FunFam" id="1.20.1250.20:FF:000134">
    <property type="entry name" value="MFS sugar transporter protein"/>
    <property type="match status" value="1"/>
</dbReference>
<feature type="transmembrane region" description="Helical" evidence="8">
    <location>
        <begin position="458"/>
        <end position="477"/>
    </location>
</feature>
<feature type="transmembrane region" description="Helical" evidence="8">
    <location>
        <begin position="359"/>
        <end position="383"/>
    </location>
</feature>
<keyword evidence="3 7" id="KW-0813">Transport</keyword>
<dbReference type="InterPro" id="IPR005828">
    <property type="entry name" value="MFS_sugar_transport-like"/>
</dbReference>
<keyword evidence="5 8" id="KW-1133">Transmembrane helix</keyword>
<sequence>MSRKSIYSHMGPASCAFFARRDYTGGEDTETAKMVVGNLDGYALEVTLTAANSAAQGVTSGILISSDFINTFPQTKDADIQGITASCFSLGNLAGCLLAAVFGDRLGRKNTLRVGAAINAVGAILQFSATNFPMLIVGRVINGCGNGMTSSTCGIYQAESCRGARRGKLSVIVVLHNVIFYMLGTWLTLACYFSDNGIQWRLPLALQLIPCIALVTLLTFTPESPRWLLMHDRTEEAHEALRRYLGKGLTHDDPTVMKELMSISGAIEIERRSQISFKQVILLRDRSSHLKRLLLGCGTQFMQQFGGINALNYYFPIILENSIGMSELMARILTGCNATSYVISSALAFWMIDRFGRRGLMISGAVLQCIAYLMVAIAVALLATAPKQWGAVAITFLFFYYAAFGCTWGMVPWVYQAEVNSLSMRTRGAAAATATNWLFGFVCTQFTPVGIRDIGYRFYIIFACFNLAFIFIVYFLYPETANRTLEDLDAYFDADSPHKTIIPVGDKVAKQRARPLEAIEAEQARIEAATGGKDIDVAKTHTAHVERVEDA</sequence>
<dbReference type="InterPro" id="IPR036259">
    <property type="entry name" value="MFS_trans_sf"/>
</dbReference>
<dbReference type="PROSITE" id="PS50850">
    <property type="entry name" value="MFS"/>
    <property type="match status" value="1"/>
</dbReference>
<dbReference type="InterPro" id="IPR050360">
    <property type="entry name" value="MFS_Sugar_Transporters"/>
</dbReference>
<dbReference type="InterPro" id="IPR005829">
    <property type="entry name" value="Sugar_transporter_CS"/>
</dbReference>
<dbReference type="NCBIfam" id="TIGR00879">
    <property type="entry name" value="SP"/>
    <property type="match status" value="1"/>
</dbReference>
<evidence type="ECO:0000256" key="2">
    <source>
        <dbReference type="ARBA" id="ARBA00010992"/>
    </source>
</evidence>
<feature type="transmembrane region" description="Helical" evidence="8">
    <location>
        <begin position="328"/>
        <end position="352"/>
    </location>
</feature>
<protein>
    <submittedName>
        <fullName evidence="10">General substrate transporter</fullName>
    </submittedName>
</protein>
<comment type="similarity">
    <text evidence="2 7">Belongs to the major facilitator superfamily. Sugar transporter (TC 2.A.1.1) family.</text>
</comment>
<dbReference type="AlphaFoldDB" id="A0A9P4QTE0"/>
<organism evidence="10 11">
    <name type="scientific">Polyplosphaeria fusca</name>
    <dbReference type="NCBI Taxonomy" id="682080"/>
    <lineage>
        <taxon>Eukaryota</taxon>
        <taxon>Fungi</taxon>
        <taxon>Dikarya</taxon>
        <taxon>Ascomycota</taxon>
        <taxon>Pezizomycotina</taxon>
        <taxon>Dothideomycetes</taxon>
        <taxon>Pleosporomycetidae</taxon>
        <taxon>Pleosporales</taxon>
        <taxon>Tetraplosphaeriaceae</taxon>
        <taxon>Polyplosphaeria</taxon>
    </lineage>
</organism>
<feature type="transmembrane region" description="Helical" evidence="8">
    <location>
        <begin position="200"/>
        <end position="220"/>
    </location>
</feature>
<evidence type="ECO:0000256" key="1">
    <source>
        <dbReference type="ARBA" id="ARBA00004141"/>
    </source>
</evidence>
<feature type="transmembrane region" description="Helical" evidence="8">
    <location>
        <begin position="389"/>
        <end position="415"/>
    </location>
</feature>
<dbReference type="PRINTS" id="PR00171">
    <property type="entry name" value="SUGRTRNSPORT"/>
</dbReference>
<dbReference type="InterPro" id="IPR003663">
    <property type="entry name" value="Sugar/inositol_transpt"/>
</dbReference>
<accession>A0A9P4QTE0</accession>
<keyword evidence="4 8" id="KW-0812">Transmembrane</keyword>
<proteinExistence type="inferred from homology"/>
<dbReference type="Gene3D" id="1.20.1250.20">
    <property type="entry name" value="MFS general substrate transporter like domains"/>
    <property type="match status" value="1"/>
</dbReference>
<evidence type="ECO:0000256" key="6">
    <source>
        <dbReference type="ARBA" id="ARBA00023136"/>
    </source>
</evidence>
<comment type="subcellular location">
    <subcellularLocation>
        <location evidence="1">Membrane</location>
        <topology evidence="1">Multi-pass membrane protein</topology>
    </subcellularLocation>
</comment>